<evidence type="ECO:0000313" key="2">
    <source>
        <dbReference type="EMBL" id="MBR1368139.1"/>
    </source>
</evidence>
<dbReference type="InterPro" id="IPR029767">
    <property type="entry name" value="WecB-like"/>
</dbReference>
<dbReference type="InterPro" id="IPR020004">
    <property type="entry name" value="UDP-GlcNAc_Epase"/>
</dbReference>
<name>A0A8J8B4K7_9EURY</name>
<evidence type="ECO:0000259" key="1">
    <source>
        <dbReference type="Pfam" id="PF02350"/>
    </source>
</evidence>
<dbReference type="AlphaFoldDB" id="A0A8J8B4K7"/>
<dbReference type="SUPFAM" id="SSF53756">
    <property type="entry name" value="UDP-Glycosyltransferase/glycogen phosphorylase"/>
    <property type="match status" value="1"/>
</dbReference>
<dbReference type="GO" id="GO:0004553">
    <property type="term" value="F:hydrolase activity, hydrolyzing O-glycosyl compounds"/>
    <property type="evidence" value="ECO:0007669"/>
    <property type="project" value="InterPro"/>
</dbReference>
<dbReference type="PANTHER" id="PTHR43174">
    <property type="entry name" value="UDP-N-ACETYLGLUCOSAMINE 2-EPIMERASE"/>
    <property type="match status" value="1"/>
</dbReference>
<dbReference type="RefSeq" id="WP_211529738.1">
    <property type="nucleotide sequence ID" value="NZ_JWHL01000001.1"/>
</dbReference>
<organism evidence="2 3">
    <name type="scientific">Methanocalculus chunghsingensis</name>
    <dbReference type="NCBI Taxonomy" id="156457"/>
    <lineage>
        <taxon>Archaea</taxon>
        <taxon>Methanobacteriati</taxon>
        <taxon>Methanobacteriota</taxon>
        <taxon>Stenosarchaea group</taxon>
        <taxon>Methanomicrobia</taxon>
        <taxon>Methanomicrobiales</taxon>
        <taxon>Methanocalculaceae</taxon>
        <taxon>Methanocalculus</taxon>
    </lineage>
</organism>
<dbReference type="PANTHER" id="PTHR43174:SF3">
    <property type="entry name" value="UDP-N-ACETYLGLUCOSAMINE 2-EPIMERASE"/>
    <property type="match status" value="1"/>
</dbReference>
<keyword evidence="3" id="KW-1185">Reference proteome</keyword>
<evidence type="ECO:0000313" key="3">
    <source>
        <dbReference type="Proteomes" id="UP000730161"/>
    </source>
</evidence>
<comment type="caution">
    <text evidence="2">The sequence shown here is derived from an EMBL/GenBank/DDBJ whole genome shotgun (WGS) entry which is preliminary data.</text>
</comment>
<reference evidence="2" key="1">
    <citation type="submission" date="2014-12" db="EMBL/GenBank/DDBJ databases">
        <authorList>
            <person name="Huang H.-H."/>
            <person name="Chen S.-C."/>
            <person name="Lai M.-C."/>
        </authorList>
    </citation>
    <scope>NUCLEOTIDE SEQUENCE</scope>
    <source>
        <strain evidence="2">K1F9705b</strain>
    </source>
</reference>
<dbReference type="EMBL" id="JWHL01000001">
    <property type="protein sequence ID" value="MBR1368139.1"/>
    <property type="molecule type" value="Genomic_DNA"/>
</dbReference>
<gene>
    <name evidence="2" type="ORF">RJ53_00980</name>
</gene>
<dbReference type="InterPro" id="IPR003331">
    <property type="entry name" value="UDP_GlcNAc_Epimerase_2_dom"/>
</dbReference>
<dbReference type="NCBIfam" id="TIGR03568">
    <property type="entry name" value="NeuC_NnaA"/>
    <property type="match status" value="1"/>
</dbReference>
<sequence length="377" mass="42048">MTRKILYITGTRADYGLMRSVLRRIHEHPDLSLDIVVTGMHLMDEFGHTIDEIQNDGYSYHTVDVRYEDDTQAAMAIFIGRFIEKLTSIVSAIKPDVILLLGDRGEMLAGAIVGVYLSIPVAHIHGGEISSTVDDTARHAITKLASIHFPATEESKQRILNMGENPSRIYVVGAPGLDQILEERLLSKDELAEKYHLDFSKPVVMVIQHPVTLEVEEAGIQIRETLEAVVSLECHTIVIYPNADAGGRAMINVIQEYSQYSFIQIFQSICHRDYLSLLKEIKILVGNSSSGIIEAASFGLPVINIGTRQQGRQRGINVTDAIYDRNQIKTKIQSILGDEKLLIAIKKQLNPYGDGHCGERIVQLLHSITINNELLEK</sequence>
<dbReference type="Pfam" id="PF02350">
    <property type="entry name" value="Epimerase_2"/>
    <property type="match status" value="1"/>
</dbReference>
<dbReference type="GO" id="GO:0006047">
    <property type="term" value="P:UDP-N-acetylglucosamine metabolic process"/>
    <property type="evidence" value="ECO:0007669"/>
    <property type="project" value="InterPro"/>
</dbReference>
<feature type="domain" description="UDP-N-acetylglucosamine 2-epimerase" evidence="1">
    <location>
        <begin position="24"/>
        <end position="365"/>
    </location>
</feature>
<dbReference type="OrthoDB" id="7018at2157"/>
<dbReference type="Proteomes" id="UP000730161">
    <property type="component" value="Unassembled WGS sequence"/>
</dbReference>
<dbReference type="Gene3D" id="3.40.50.2000">
    <property type="entry name" value="Glycogen Phosphorylase B"/>
    <property type="match status" value="2"/>
</dbReference>
<dbReference type="CDD" id="cd03786">
    <property type="entry name" value="GTB_UDP-GlcNAc_2-Epimerase"/>
    <property type="match status" value="1"/>
</dbReference>
<accession>A0A8J8B4K7</accession>
<proteinExistence type="predicted"/>
<protein>
    <submittedName>
        <fullName evidence="2">UDP-N-acetylglucosamine 2-epimerase</fullName>
    </submittedName>
</protein>